<evidence type="ECO:0000313" key="2">
    <source>
        <dbReference type="EMBL" id="KAF1952568.1"/>
    </source>
</evidence>
<dbReference type="EMBL" id="ML977010">
    <property type="protein sequence ID" value="KAF1952568.1"/>
    <property type="molecule type" value="Genomic_DNA"/>
</dbReference>
<reference evidence="2" key="1">
    <citation type="journal article" date="2020" name="Stud. Mycol.">
        <title>101 Dothideomycetes genomes: a test case for predicting lifestyles and emergence of pathogens.</title>
        <authorList>
            <person name="Haridas S."/>
            <person name="Albert R."/>
            <person name="Binder M."/>
            <person name="Bloem J."/>
            <person name="Labutti K."/>
            <person name="Salamov A."/>
            <person name="Andreopoulos B."/>
            <person name="Baker S."/>
            <person name="Barry K."/>
            <person name="Bills G."/>
            <person name="Bluhm B."/>
            <person name="Cannon C."/>
            <person name="Castanera R."/>
            <person name="Culley D."/>
            <person name="Daum C."/>
            <person name="Ezra D."/>
            <person name="Gonzalez J."/>
            <person name="Henrissat B."/>
            <person name="Kuo A."/>
            <person name="Liang C."/>
            <person name="Lipzen A."/>
            <person name="Lutzoni F."/>
            <person name="Magnuson J."/>
            <person name="Mondo S."/>
            <person name="Nolan M."/>
            <person name="Ohm R."/>
            <person name="Pangilinan J."/>
            <person name="Park H.-J."/>
            <person name="Ramirez L."/>
            <person name="Alfaro M."/>
            <person name="Sun H."/>
            <person name="Tritt A."/>
            <person name="Yoshinaga Y."/>
            <person name="Zwiers L.-H."/>
            <person name="Turgeon B."/>
            <person name="Goodwin S."/>
            <person name="Spatafora J."/>
            <person name="Crous P."/>
            <person name="Grigoriev I."/>
        </authorList>
    </citation>
    <scope>NUCLEOTIDE SEQUENCE</scope>
    <source>
        <strain evidence="2">CBS 675.92</strain>
    </source>
</reference>
<name>A0A6A5TJM6_9PLEO</name>
<proteinExistence type="predicted"/>
<gene>
    <name evidence="2" type="ORF">CC80DRAFT_552379</name>
</gene>
<evidence type="ECO:0000256" key="1">
    <source>
        <dbReference type="SAM" id="MobiDB-lite"/>
    </source>
</evidence>
<organism evidence="2 3">
    <name type="scientific">Byssothecium circinans</name>
    <dbReference type="NCBI Taxonomy" id="147558"/>
    <lineage>
        <taxon>Eukaryota</taxon>
        <taxon>Fungi</taxon>
        <taxon>Dikarya</taxon>
        <taxon>Ascomycota</taxon>
        <taxon>Pezizomycotina</taxon>
        <taxon>Dothideomycetes</taxon>
        <taxon>Pleosporomycetidae</taxon>
        <taxon>Pleosporales</taxon>
        <taxon>Massarineae</taxon>
        <taxon>Massarinaceae</taxon>
        <taxon>Byssothecium</taxon>
    </lineage>
</organism>
<keyword evidence="3" id="KW-1185">Reference proteome</keyword>
<dbReference type="Proteomes" id="UP000800035">
    <property type="component" value="Unassembled WGS sequence"/>
</dbReference>
<sequence length="83" mass="9051">MGFGYFLTEHKAQMGLKFISRLQVFSANTMYGSPCVIACVEDVPFAPSKRRGNYDLGLGTGGGMGNGRKRTHKMAGKEPRAHL</sequence>
<dbReference type="OrthoDB" id="5337308at2759"/>
<accession>A0A6A5TJM6</accession>
<feature type="region of interest" description="Disordered" evidence="1">
    <location>
        <begin position="56"/>
        <end position="83"/>
    </location>
</feature>
<protein>
    <submittedName>
        <fullName evidence="2">Uncharacterized protein</fullName>
    </submittedName>
</protein>
<evidence type="ECO:0000313" key="3">
    <source>
        <dbReference type="Proteomes" id="UP000800035"/>
    </source>
</evidence>
<dbReference type="AlphaFoldDB" id="A0A6A5TJM6"/>